<dbReference type="SFLD" id="SFLDG00358">
    <property type="entry name" value="Main_(cytGST)"/>
    <property type="match status" value="1"/>
</dbReference>
<evidence type="ECO:0000259" key="3">
    <source>
        <dbReference type="PROSITE" id="PS50404"/>
    </source>
</evidence>
<comment type="similarity">
    <text evidence="1">Belongs to the GST superfamily.</text>
</comment>
<evidence type="ECO:0000313" key="6">
    <source>
        <dbReference type="Proteomes" id="UP000286908"/>
    </source>
</evidence>
<dbReference type="InterPro" id="IPR040079">
    <property type="entry name" value="Glutathione_S-Trfase"/>
</dbReference>
<name>A0A433ZXR9_MORMO</name>
<evidence type="ECO:0000256" key="2">
    <source>
        <dbReference type="ARBA" id="ARBA00022679"/>
    </source>
</evidence>
<evidence type="ECO:0000313" key="5">
    <source>
        <dbReference type="EMBL" id="RUT66915.1"/>
    </source>
</evidence>
<gene>
    <name evidence="5" type="ORF">CKG00_11360</name>
</gene>
<dbReference type="InterPro" id="IPR004045">
    <property type="entry name" value="Glutathione_S-Trfase_N"/>
</dbReference>
<feature type="domain" description="GST C-terminal" evidence="4">
    <location>
        <begin position="87"/>
        <end position="212"/>
    </location>
</feature>
<dbReference type="SUPFAM" id="SSF47616">
    <property type="entry name" value="GST C-terminal domain-like"/>
    <property type="match status" value="1"/>
</dbReference>
<dbReference type="PANTHER" id="PTHR44051:SF19">
    <property type="entry name" value="DISULFIDE-BOND OXIDOREDUCTASE YFCG"/>
    <property type="match status" value="1"/>
</dbReference>
<protein>
    <submittedName>
        <fullName evidence="5">Glutathione S-transferase</fullName>
    </submittedName>
</protein>
<evidence type="ECO:0000256" key="1">
    <source>
        <dbReference type="ARBA" id="ARBA00007409"/>
    </source>
</evidence>
<proteinExistence type="inferred from homology"/>
<dbReference type="InterPro" id="IPR036249">
    <property type="entry name" value="Thioredoxin-like_sf"/>
</dbReference>
<organism evidence="5 6">
    <name type="scientific">Morganella morganii</name>
    <name type="common">Proteus morganii</name>
    <dbReference type="NCBI Taxonomy" id="582"/>
    <lineage>
        <taxon>Bacteria</taxon>
        <taxon>Pseudomonadati</taxon>
        <taxon>Pseudomonadota</taxon>
        <taxon>Gammaproteobacteria</taxon>
        <taxon>Enterobacterales</taxon>
        <taxon>Morganellaceae</taxon>
        <taxon>Morganella</taxon>
    </lineage>
</organism>
<dbReference type="OrthoDB" id="5958450at2"/>
<dbReference type="InterPro" id="IPR010987">
    <property type="entry name" value="Glutathione-S-Trfase_C-like"/>
</dbReference>
<dbReference type="Proteomes" id="UP000286908">
    <property type="component" value="Unassembled WGS sequence"/>
</dbReference>
<dbReference type="Pfam" id="PF13409">
    <property type="entry name" value="GST_N_2"/>
    <property type="match status" value="1"/>
</dbReference>
<accession>A0A433ZXR9</accession>
<dbReference type="CDD" id="cd03047">
    <property type="entry name" value="GST_N_2"/>
    <property type="match status" value="1"/>
</dbReference>
<dbReference type="AlphaFoldDB" id="A0A433ZXR9"/>
<dbReference type="PROSITE" id="PS50404">
    <property type="entry name" value="GST_NTER"/>
    <property type="match status" value="1"/>
</dbReference>
<dbReference type="SUPFAM" id="SSF52833">
    <property type="entry name" value="Thioredoxin-like"/>
    <property type="match status" value="1"/>
</dbReference>
<dbReference type="InterPro" id="IPR036282">
    <property type="entry name" value="Glutathione-S-Trfase_C_sf"/>
</dbReference>
<dbReference type="Gene3D" id="1.20.1050.10">
    <property type="match status" value="1"/>
</dbReference>
<dbReference type="Gene3D" id="3.40.30.10">
    <property type="entry name" value="Glutaredoxin"/>
    <property type="match status" value="1"/>
</dbReference>
<reference evidence="5 6" key="1">
    <citation type="submission" date="2017-08" db="EMBL/GenBank/DDBJ databases">
        <title>Draft genome sequence of pheromone producing symbiont Morganella morganii, of the female New Zealand grass grub Costelytra giveni.</title>
        <authorList>
            <person name="Laugraud A."/>
            <person name="Young S.D."/>
            <person name="Hurst M.H."/>
        </authorList>
    </citation>
    <scope>NUCLEOTIDE SEQUENCE [LARGE SCALE GENOMIC DNA]</scope>
    <source>
        <strain evidence="5 6">MMsCG</strain>
    </source>
</reference>
<dbReference type="EMBL" id="NRQY01000001">
    <property type="protein sequence ID" value="RUT66915.1"/>
    <property type="molecule type" value="Genomic_DNA"/>
</dbReference>
<dbReference type="InterPro" id="IPR004046">
    <property type="entry name" value="GST_C"/>
</dbReference>
<sequence>MLEIWGRKTSSNVQALMWCIGELGLPYQRYDIGHRFGGTDTPEFYALNPNRTIPVLRDGDHKPLWETGAILRYLANRYAKGSFWPTDFFDRADVDRWMEWSKLNVALLFTAPIFWRVVRTPAEKRDCEVIKIAVNTFEQKLVLAEEQIAEHQFLTGDEFTLADIQFGHVLYRYYDIDIDRMPLPNLSAYYSRLKERPAFSEHVMVSYDELRE</sequence>
<dbReference type="SFLD" id="SFLDS00019">
    <property type="entry name" value="Glutathione_Transferase_(cytos"/>
    <property type="match status" value="1"/>
</dbReference>
<dbReference type="PANTHER" id="PTHR44051">
    <property type="entry name" value="GLUTATHIONE S-TRANSFERASE-RELATED"/>
    <property type="match status" value="1"/>
</dbReference>
<evidence type="ECO:0000259" key="4">
    <source>
        <dbReference type="PROSITE" id="PS50405"/>
    </source>
</evidence>
<dbReference type="FunFam" id="3.40.30.10:FF:000039">
    <property type="entry name" value="Glutathione S-transferase domain"/>
    <property type="match status" value="1"/>
</dbReference>
<comment type="caution">
    <text evidence="5">The sequence shown here is derived from an EMBL/GenBank/DDBJ whole genome shotgun (WGS) entry which is preliminary data.</text>
</comment>
<keyword evidence="2 5" id="KW-0808">Transferase</keyword>
<dbReference type="GO" id="GO:0016740">
    <property type="term" value="F:transferase activity"/>
    <property type="evidence" value="ECO:0007669"/>
    <property type="project" value="UniProtKB-KW"/>
</dbReference>
<feature type="domain" description="GST N-terminal" evidence="3">
    <location>
        <begin position="1"/>
        <end position="82"/>
    </location>
</feature>
<dbReference type="SFLD" id="SFLDG01150">
    <property type="entry name" value="Main.1:_Beta-like"/>
    <property type="match status" value="1"/>
</dbReference>
<dbReference type="Pfam" id="PF00043">
    <property type="entry name" value="GST_C"/>
    <property type="match status" value="1"/>
</dbReference>
<dbReference type="PROSITE" id="PS50405">
    <property type="entry name" value="GST_CTER"/>
    <property type="match status" value="1"/>
</dbReference>